<sequence length="167" mass="18285">MALIKLFVDIVLFRKGPQDVPASQLMLGLCMLAYLLIGEVMLLMEESLLRATLQVALDAVMLAGFVVVTLKFAGYGERVLQTLSALLGVDALISMIAFPVMISLSSGPERGGGYLLVMLMVWHLAVMAHIFRHALSRSWWVGYAVAMVYTLLSFQILQLLFGDSSSS</sequence>
<feature type="transmembrane region" description="Helical" evidence="1">
    <location>
        <begin position="22"/>
        <end position="43"/>
    </location>
</feature>
<keyword evidence="1" id="KW-0472">Membrane</keyword>
<gene>
    <name evidence="2" type="ORF">F6R98_07350</name>
</gene>
<name>A0A5Q0BF18_9GAMM</name>
<dbReference type="EMBL" id="CP044205">
    <property type="protein sequence ID" value="QFY42463.1"/>
    <property type="molecule type" value="Genomic_DNA"/>
</dbReference>
<keyword evidence="3" id="KW-1185">Reference proteome</keyword>
<dbReference type="RefSeq" id="WP_153248458.1">
    <property type="nucleotide sequence ID" value="NZ_CP044205.1"/>
</dbReference>
<evidence type="ECO:0000313" key="3">
    <source>
        <dbReference type="Proteomes" id="UP000325755"/>
    </source>
</evidence>
<reference evidence="2 3" key="1">
    <citation type="submission" date="2019-09" db="EMBL/GenBank/DDBJ databases">
        <title>Ecophysiology of the spiral-shaped methanotroph Methylospira mobilis as revealed by the complete genome sequence.</title>
        <authorList>
            <person name="Oshkin I.Y."/>
            <person name="Dedysh S.N."/>
            <person name="Miroshnikov K."/>
            <person name="Danilova O.V."/>
            <person name="Hakobyan A."/>
            <person name="Liesack W."/>
        </authorList>
    </citation>
    <scope>NUCLEOTIDE SEQUENCE [LARGE SCALE GENOMIC DNA]</scope>
    <source>
        <strain evidence="2 3">Shm1</strain>
    </source>
</reference>
<dbReference type="InParanoid" id="A0A5Q0BF18"/>
<dbReference type="AlphaFoldDB" id="A0A5Q0BF18"/>
<dbReference type="Proteomes" id="UP000325755">
    <property type="component" value="Chromosome"/>
</dbReference>
<proteinExistence type="predicted"/>
<feature type="transmembrane region" description="Helical" evidence="1">
    <location>
        <begin position="55"/>
        <end position="73"/>
    </location>
</feature>
<accession>A0A5Q0BF18</accession>
<dbReference type="KEGG" id="mmob:F6R98_07350"/>
<feature type="transmembrane region" description="Helical" evidence="1">
    <location>
        <begin position="140"/>
        <end position="161"/>
    </location>
</feature>
<feature type="transmembrane region" description="Helical" evidence="1">
    <location>
        <begin position="114"/>
        <end position="134"/>
    </location>
</feature>
<feature type="transmembrane region" description="Helical" evidence="1">
    <location>
        <begin position="79"/>
        <end position="102"/>
    </location>
</feature>
<organism evidence="2 3">
    <name type="scientific">Candidatus Methylospira mobilis</name>
    <dbReference type="NCBI Taxonomy" id="1808979"/>
    <lineage>
        <taxon>Bacteria</taxon>
        <taxon>Pseudomonadati</taxon>
        <taxon>Pseudomonadota</taxon>
        <taxon>Gammaproteobacteria</taxon>
        <taxon>Methylococcales</taxon>
        <taxon>Methylococcaceae</taxon>
        <taxon>Candidatus Methylospira</taxon>
    </lineage>
</organism>
<keyword evidence="1" id="KW-0812">Transmembrane</keyword>
<protein>
    <recommendedName>
        <fullName evidence="4">Yip1 domain-containing protein</fullName>
    </recommendedName>
</protein>
<keyword evidence="1" id="KW-1133">Transmembrane helix</keyword>
<dbReference type="OrthoDB" id="6717649at2"/>
<evidence type="ECO:0000256" key="1">
    <source>
        <dbReference type="SAM" id="Phobius"/>
    </source>
</evidence>
<evidence type="ECO:0000313" key="2">
    <source>
        <dbReference type="EMBL" id="QFY42463.1"/>
    </source>
</evidence>
<evidence type="ECO:0008006" key="4">
    <source>
        <dbReference type="Google" id="ProtNLM"/>
    </source>
</evidence>